<evidence type="ECO:0000313" key="2">
    <source>
        <dbReference type="Proteomes" id="UP000028681"/>
    </source>
</evidence>
<accession>A0A076LIM7</accession>
<dbReference type="AlphaFoldDB" id="A0A076LIM7"/>
<dbReference type="HOGENOM" id="CLU_3250733_0_0_6"/>
<organism evidence="1 2">
    <name type="scientific">Edwardsiella anguillarum ET080813</name>
    <dbReference type="NCBI Taxonomy" id="667120"/>
    <lineage>
        <taxon>Bacteria</taxon>
        <taxon>Pseudomonadati</taxon>
        <taxon>Pseudomonadota</taxon>
        <taxon>Gammaproteobacteria</taxon>
        <taxon>Enterobacterales</taxon>
        <taxon>Hafniaceae</taxon>
        <taxon>Edwardsiella</taxon>
    </lineage>
</organism>
<evidence type="ECO:0000313" key="1">
    <source>
        <dbReference type="EMBL" id="AIJ06737.1"/>
    </source>
</evidence>
<dbReference type="Proteomes" id="UP000028681">
    <property type="component" value="Chromosome"/>
</dbReference>
<gene>
    <name evidence="1" type="ORF">ETEE_0257</name>
</gene>
<reference evidence="1 2" key="1">
    <citation type="journal article" date="2012" name="PLoS ONE">
        <title>Edwardsiella comparative phylogenomics reveal the new intra/inter-species taxonomic relationships, virulence evolution and niche adaptation mechanisms.</title>
        <authorList>
            <person name="Yang M."/>
            <person name="Lv Y."/>
            <person name="Xiao J."/>
            <person name="Wu H."/>
            <person name="Zheng H."/>
            <person name="Liu Q."/>
            <person name="Zhang Y."/>
            <person name="Wang Q."/>
        </authorList>
    </citation>
    <scope>NUCLEOTIDE SEQUENCE [LARGE SCALE GENOMIC DNA]</scope>
    <source>
        <strain evidence="2">080813</strain>
    </source>
</reference>
<name>A0A076LIM7_9GAMM</name>
<dbReference type="EMBL" id="CP006664">
    <property type="protein sequence ID" value="AIJ06737.1"/>
    <property type="molecule type" value="Genomic_DNA"/>
</dbReference>
<proteinExistence type="predicted"/>
<protein>
    <submittedName>
        <fullName evidence="1">Uncharacterized protein</fullName>
    </submittedName>
</protein>
<sequence length="42" mass="4450">MIQDALLCISALKASLPGRSCQHSARIAIARLSINDMAPDTP</sequence>
<dbReference type="KEGG" id="ete:ETEE_0257"/>